<name>A0A4S4KBK7_9APHY</name>
<reference evidence="2 3" key="1">
    <citation type="submission" date="2019-02" db="EMBL/GenBank/DDBJ databases">
        <title>Genome sequencing of the rare red list fungi Phlebia centrifuga.</title>
        <authorList>
            <person name="Buettner E."/>
            <person name="Kellner H."/>
        </authorList>
    </citation>
    <scope>NUCLEOTIDE SEQUENCE [LARGE SCALE GENOMIC DNA]</scope>
    <source>
        <strain evidence="2 3">DSM 108282</strain>
    </source>
</reference>
<feature type="region of interest" description="Disordered" evidence="1">
    <location>
        <begin position="349"/>
        <end position="377"/>
    </location>
</feature>
<organism evidence="2 3">
    <name type="scientific">Hermanssonia centrifuga</name>
    <dbReference type="NCBI Taxonomy" id="98765"/>
    <lineage>
        <taxon>Eukaryota</taxon>
        <taxon>Fungi</taxon>
        <taxon>Dikarya</taxon>
        <taxon>Basidiomycota</taxon>
        <taxon>Agaricomycotina</taxon>
        <taxon>Agaricomycetes</taxon>
        <taxon>Polyporales</taxon>
        <taxon>Meruliaceae</taxon>
        <taxon>Hermanssonia</taxon>
    </lineage>
</organism>
<sequence>MMILPLSIVVPHIHRFMSNPEAPVNEAATAVQGLYDGHSRNKASSERHQFDLSMLDGCTSKAKSPVNEIELTAQDLPNGHSRDKVASERDLIELSMFDGCTFKPEAPANEAETAVAELHDELSYDKAASERHQFDLSMLDGCTSKAKAPVNEVELTAQELPDGHSRDKVASERDLIELSMFDGCTFKPEAPANEAETAVAELHDELSYDKVASERDIIDLSSMFDGCTFKPEAPANEAETAVPELHDEISYDKASSERHQFDLSMLDGFMFNPKAPVNEAALPMEKTLLDLHEGQERGDADLTCAHLKDIDSFQSTADASNSFYLEGSASKDLMSIDVDIFSSPNLDPLKSRQGRTDFDRPPNPAPTTFDRIPSIPGQDANDLSRIQASIDNTKTLVLQRIMQSATLGSNVKKYIATKIIGPRGRERPLEYPLSQSQQLAKWQQLDHILMEKRMDDNVLMSLDYFKDDPNYPDIKQEFAQALRDDIQEDVDEYFKLSREIIDLKSALELVSAANFTRSS</sequence>
<keyword evidence="3" id="KW-1185">Reference proteome</keyword>
<gene>
    <name evidence="2" type="ORF">EW026_g6252</name>
</gene>
<dbReference type="Proteomes" id="UP000309038">
    <property type="component" value="Unassembled WGS sequence"/>
</dbReference>
<dbReference type="AlphaFoldDB" id="A0A4S4KBK7"/>
<evidence type="ECO:0000313" key="2">
    <source>
        <dbReference type="EMBL" id="THG95394.1"/>
    </source>
</evidence>
<comment type="caution">
    <text evidence="2">The sequence shown here is derived from an EMBL/GenBank/DDBJ whole genome shotgun (WGS) entry which is preliminary data.</text>
</comment>
<evidence type="ECO:0000313" key="3">
    <source>
        <dbReference type="Proteomes" id="UP000309038"/>
    </source>
</evidence>
<dbReference type="EMBL" id="SGPJ01000326">
    <property type="protein sequence ID" value="THG95394.1"/>
    <property type="molecule type" value="Genomic_DNA"/>
</dbReference>
<proteinExistence type="predicted"/>
<protein>
    <submittedName>
        <fullName evidence="2">Uncharacterized protein</fullName>
    </submittedName>
</protein>
<evidence type="ECO:0000256" key="1">
    <source>
        <dbReference type="SAM" id="MobiDB-lite"/>
    </source>
</evidence>
<accession>A0A4S4KBK7</accession>